<organism evidence="1 2">
    <name type="scientific">Geodermatophilus saharensis</name>
    <dbReference type="NCBI Taxonomy" id="1137994"/>
    <lineage>
        <taxon>Bacteria</taxon>
        <taxon>Bacillati</taxon>
        <taxon>Actinomycetota</taxon>
        <taxon>Actinomycetes</taxon>
        <taxon>Geodermatophilales</taxon>
        <taxon>Geodermatophilaceae</taxon>
        <taxon>Geodermatophilus</taxon>
    </lineage>
</organism>
<name>A0A238ZGC7_9ACTN</name>
<dbReference type="AlphaFoldDB" id="A0A238ZGC7"/>
<evidence type="ECO:0008006" key="3">
    <source>
        <dbReference type="Google" id="ProtNLM"/>
    </source>
</evidence>
<evidence type="ECO:0000313" key="1">
    <source>
        <dbReference type="EMBL" id="SNR82051.1"/>
    </source>
</evidence>
<dbReference type="Proteomes" id="UP000198386">
    <property type="component" value="Unassembled WGS sequence"/>
</dbReference>
<keyword evidence="2" id="KW-1185">Reference proteome</keyword>
<reference evidence="2" key="1">
    <citation type="submission" date="2017-06" db="EMBL/GenBank/DDBJ databases">
        <authorList>
            <person name="Varghese N."/>
            <person name="Submissions S."/>
        </authorList>
    </citation>
    <scope>NUCLEOTIDE SEQUENCE [LARGE SCALE GENOMIC DNA]</scope>
    <source>
        <strain evidence="2">DSM 45423</strain>
    </source>
</reference>
<proteinExistence type="predicted"/>
<evidence type="ECO:0000313" key="2">
    <source>
        <dbReference type="Proteomes" id="UP000198386"/>
    </source>
</evidence>
<sequence>MARGHLCRLCETYTVQPLSTNRSKCSKCGTVYPNDVLGR</sequence>
<protein>
    <recommendedName>
        <fullName evidence="3">Transposase zinc-ribbon domain-containing protein</fullName>
    </recommendedName>
</protein>
<accession>A0A238ZGC7</accession>
<gene>
    <name evidence="1" type="ORF">SAMN04488107_0041</name>
</gene>
<dbReference type="EMBL" id="FZOH01000001">
    <property type="protein sequence ID" value="SNR82051.1"/>
    <property type="molecule type" value="Genomic_DNA"/>
</dbReference>